<dbReference type="EMBL" id="JAYGGQ010000006">
    <property type="protein sequence ID" value="MEA5454947.1"/>
    <property type="molecule type" value="Genomic_DNA"/>
</dbReference>
<dbReference type="SUPFAM" id="SSF48452">
    <property type="entry name" value="TPR-like"/>
    <property type="match status" value="2"/>
</dbReference>
<reference evidence="2 3" key="1">
    <citation type="submission" date="2023-12" db="EMBL/GenBank/DDBJ databases">
        <title>Sinomonas terricola sp. nov, isolated from litchi orchard soil in Guangdong, PR China.</title>
        <authorList>
            <person name="Jiaxin W."/>
            <person name="Yang Z."/>
            <person name="Honghui Z."/>
        </authorList>
    </citation>
    <scope>NUCLEOTIDE SEQUENCE [LARGE SCALE GENOMIC DNA]</scope>
    <source>
        <strain evidence="2 3">JGH33</strain>
    </source>
</reference>
<dbReference type="Proteomes" id="UP001304769">
    <property type="component" value="Unassembled WGS sequence"/>
</dbReference>
<dbReference type="Gene3D" id="1.10.260.40">
    <property type="entry name" value="lambda repressor-like DNA-binding domains"/>
    <property type="match status" value="1"/>
</dbReference>
<proteinExistence type="predicted"/>
<dbReference type="InterPro" id="IPR010982">
    <property type="entry name" value="Lambda_DNA-bd_dom_sf"/>
</dbReference>
<dbReference type="Pfam" id="PF01381">
    <property type="entry name" value="HTH_3"/>
    <property type="match status" value="1"/>
</dbReference>
<evidence type="ECO:0000313" key="3">
    <source>
        <dbReference type="Proteomes" id="UP001304769"/>
    </source>
</evidence>
<dbReference type="Gene3D" id="1.25.40.10">
    <property type="entry name" value="Tetratricopeptide repeat domain"/>
    <property type="match status" value="2"/>
</dbReference>
<protein>
    <submittedName>
        <fullName evidence="2">Helix-turn-helix transcriptional regulator</fullName>
    </submittedName>
</protein>
<gene>
    <name evidence="2" type="ORF">SPF06_09465</name>
</gene>
<dbReference type="SUPFAM" id="SSF47413">
    <property type="entry name" value="lambda repressor-like DNA-binding domains"/>
    <property type="match status" value="1"/>
</dbReference>
<dbReference type="Pfam" id="PF13424">
    <property type="entry name" value="TPR_12"/>
    <property type="match status" value="1"/>
</dbReference>
<dbReference type="PROSITE" id="PS50943">
    <property type="entry name" value="HTH_CROC1"/>
    <property type="match status" value="1"/>
</dbReference>
<dbReference type="CDD" id="cd00093">
    <property type="entry name" value="HTH_XRE"/>
    <property type="match status" value="1"/>
</dbReference>
<dbReference type="SMART" id="SM00530">
    <property type="entry name" value="HTH_XRE"/>
    <property type="match status" value="1"/>
</dbReference>
<evidence type="ECO:0000313" key="2">
    <source>
        <dbReference type="EMBL" id="MEA5454947.1"/>
    </source>
</evidence>
<dbReference type="InterPro" id="IPR001387">
    <property type="entry name" value="Cro/C1-type_HTH"/>
</dbReference>
<accession>A0ABU5T5Y7</accession>
<evidence type="ECO:0000259" key="1">
    <source>
        <dbReference type="PROSITE" id="PS50943"/>
    </source>
</evidence>
<organism evidence="2 3">
    <name type="scientific">Sinomonas terricola</name>
    <dbReference type="NCBI Taxonomy" id="3110330"/>
    <lineage>
        <taxon>Bacteria</taxon>
        <taxon>Bacillati</taxon>
        <taxon>Actinomycetota</taxon>
        <taxon>Actinomycetes</taxon>
        <taxon>Micrococcales</taxon>
        <taxon>Micrococcaceae</taxon>
        <taxon>Sinomonas</taxon>
    </lineage>
</organism>
<dbReference type="RefSeq" id="WP_323278803.1">
    <property type="nucleotide sequence ID" value="NZ_JAYGGQ010000006.1"/>
</dbReference>
<comment type="caution">
    <text evidence="2">The sequence shown here is derived from an EMBL/GenBank/DDBJ whole genome shotgun (WGS) entry which is preliminary data.</text>
</comment>
<dbReference type="InterPro" id="IPR019734">
    <property type="entry name" value="TPR_rpt"/>
</dbReference>
<keyword evidence="3" id="KW-1185">Reference proteome</keyword>
<dbReference type="InterPro" id="IPR011990">
    <property type="entry name" value="TPR-like_helical_dom_sf"/>
</dbReference>
<name>A0ABU5T5Y7_9MICC</name>
<feature type="domain" description="HTH cro/C1-type" evidence="1">
    <location>
        <begin position="9"/>
        <end position="62"/>
    </location>
</feature>
<sequence>MGVFFGSWLRAERLARGLTEESLGGGDYAPSYIALLESGRREPTAEIIDALARRLGIAPGAAGAAEDGSPDQHGAQVLAALHARQAWDMHDYAEAADYAAAAARLALEGKDHSAWWTMTFLQAECLFKEGLNAECRPILERLLEHSAAPPSDDLAVRARRMLAMVCHRLGELSDAVRHAREAVRLAATLPGGASIHVDALRALIGALADAGRVDEAWECCGALGVLVEEAAMSHLSGEVEWVIGNVAFMRGDYEQGIEHHERAAKLLSPANDMAMWARFNKATASVRLSGGIVEPETLVAIERTELAFSIAGGSRAELLEVAFLRARWLYLSGHASEAAERLEEIYAEKDLLSHDAAGDVALCWGRALNALGREEQALELLHEAAEHFSTAGAPEKVEQTADALLEIRLARGSGGAS</sequence>
<dbReference type="SMART" id="SM00028">
    <property type="entry name" value="TPR"/>
    <property type="match status" value="3"/>
</dbReference>